<dbReference type="CDD" id="cd00537">
    <property type="entry name" value="MTHFR"/>
    <property type="match status" value="1"/>
</dbReference>
<keyword evidence="4 8" id="KW-0285">Flavoprotein</keyword>
<evidence type="ECO:0000256" key="7">
    <source>
        <dbReference type="ARBA" id="ARBA00048628"/>
    </source>
</evidence>
<comment type="cofactor">
    <cofactor evidence="1 8">
        <name>FAD</name>
        <dbReference type="ChEBI" id="CHEBI:57692"/>
    </cofactor>
</comment>
<evidence type="ECO:0000256" key="2">
    <source>
        <dbReference type="ARBA" id="ARBA00004777"/>
    </source>
</evidence>
<protein>
    <recommendedName>
        <fullName evidence="8">Methylenetetrahydrofolate reductase</fullName>
    </recommendedName>
</protein>
<dbReference type="EMBL" id="JAFIRA010000045">
    <property type="protein sequence ID" value="MCJ2544065.1"/>
    <property type="molecule type" value="Genomic_DNA"/>
</dbReference>
<evidence type="ECO:0000256" key="8">
    <source>
        <dbReference type="RuleBase" id="RU003862"/>
    </source>
</evidence>
<name>A0ABT0CE59_THEVL</name>
<accession>A0ABT0CE59</accession>
<comment type="caution">
    <text evidence="9">The sequence shown here is derived from an EMBL/GenBank/DDBJ whole genome shotgun (WGS) entry which is preliminary data.</text>
</comment>
<dbReference type="InterPro" id="IPR003171">
    <property type="entry name" value="Mehydrof_redctse-like"/>
</dbReference>
<organism evidence="9 10">
    <name type="scientific">Thermostichus vulcanus str. 'Rupite'</name>
    <dbReference type="NCBI Taxonomy" id="2813851"/>
    <lineage>
        <taxon>Bacteria</taxon>
        <taxon>Bacillati</taxon>
        <taxon>Cyanobacteriota</taxon>
        <taxon>Cyanophyceae</taxon>
        <taxon>Thermostichales</taxon>
        <taxon>Thermostichaceae</taxon>
        <taxon>Thermostichus</taxon>
    </lineage>
</organism>
<dbReference type="Proteomes" id="UP000830835">
    <property type="component" value="Unassembled WGS sequence"/>
</dbReference>
<dbReference type="Pfam" id="PF02219">
    <property type="entry name" value="MTHFR"/>
    <property type="match status" value="1"/>
</dbReference>
<keyword evidence="6 8" id="KW-0560">Oxidoreductase</keyword>
<dbReference type="PANTHER" id="PTHR45754">
    <property type="entry name" value="METHYLENETETRAHYDROFOLATE REDUCTASE"/>
    <property type="match status" value="1"/>
</dbReference>
<evidence type="ECO:0000256" key="3">
    <source>
        <dbReference type="ARBA" id="ARBA00006743"/>
    </source>
</evidence>
<evidence type="ECO:0000256" key="5">
    <source>
        <dbReference type="ARBA" id="ARBA00022827"/>
    </source>
</evidence>
<keyword evidence="10" id="KW-1185">Reference proteome</keyword>
<dbReference type="Gene3D" id="3.20.20.220">
    <property type="match status" value="1"/>
</dbReference>
<evidence type="ECO:0000313" key="10">
    <source>
        <dbReference type="Proteomes" id="UP000830835"/>
    </source>
</evidence>
<evidence type="ECO:0000313" key="9">
    <source>
        <dbReference type="EMBL" id="MCJ2544065.1"/>
    </source>
</evidence>
<proteinExistence type="inferred from homology"/>
<dbReference type="PANTHER" id="PTHR45754:SF3">
    <property type="entry name" value="METHYLENETETRAHYDROFOLATE REDUCTASE (NADPH)"/>
    <property type="match status" value="1"/>
</dbReference>
<evidence type="ECO:0000256" key="1">
    <source>
        <dbReference type="ARBA" id="ARBA00001974"/>
    </source>
</evidence>
<gene>
    <name evidence="9" type="ORF">JX360_14320</name>
</gene>
<reference evidence="9" key="1">
    <citation type="submission" date="2021-02" db="EMBL/GenBank/DDBJ databases">
        <title>The CRISPR/cas machinery reduction and long-range gene transfer in the hot spring cyanobacterium Synechococcus.</title>
        <authorList>
            <person name="Dvorak P."/>
            <person name="Jahodarova E."/>
            <person name="Hasler P."/>
            <person name="Poulickova A."/>
        </authorList>
    </citation>
    <scope>NUCLEOTIDE SEQUENCE</scope>
    <source>
        <strain evidence="9">Rupite</strain>
    </source>
</reference>
<comment type="catalytic activity">
    <reaction evidence="7">
        <text>(6S)-5-methyl-5,6,7,8-tetrahydrofolate + NAD(+) = (6R)-5,10-methylene-5,6,7,8-tetrahydrofolate + NADH + H(+)</text>
        <dbReference type="Rhea" id="RHEA:19821"/>
        <dbReference type="ChEBI" id="CHEBI:15378"/>
        <dbReference type="ChEBI" id="CHEBI:15636"/>
        <dbReference type="ChEBI" id="CHEBI:18608"/>
        <dbReference type="ChEBI" id="CHEBI:57540"/>
        <dbReference type="ChEBI" id="CHEBI:57945"/>
        <dbReference type="EC" id="1.5.1.54"/>
    </reaction>
    <physiologicalReaction direction="right-to-left" evidence="7">
        <dbReference type="Rhea" id="RHEA:19823"/>
    </physiologicalReaction>
</comment>
<comment type="similarity">
    <text evidence="3 8">Belongs to the methylenetetrahydrofolate reductase family.</text>
</comment>
<evidence type="ECO:0000256" key="4">
    <source>
        <dbReference type="ARBA" id="ARBA00022630"/>
    </source>
</evidence>
<keyword evidence="5 8" id="KW-0274">FAD</keyword>
<dbReference type="SUPFAM" id="SSF51730">
    <property type="entry name" value="FAD-linked oxidoreductase"/>
    <property type="match status" value="1"/>
</dbReference>
<dbReference type="InterPro" id="IPR029041">
    <property type="entry name" value="FAD-linked_oxidoreductase-like"/>
</dbReference>
<comment type="pathway">
    <text evidence="2 8">One-carbon metabolism; tetrahydrofolate interconversion.</text>
</comment>
<evidence type="ECO:0000256" key="6">
    <source>
        <dbReference type="ARBA" id="ARBA00023002"/>
    </source>
</evidence>
<sequence length="297" mass="32217">MSSSRFGQAIQQGEFLLTAEITPPKGADPRAMLALAQQLKGRVHAINLTDSNRAMARMSPLAASVLLHQAGIEPIFQLACRDRNRLALQGDLLGGAALGLRNVLALTGDPIQVGDCADARAVFDLESVRLLQLIQRLNNGLDCNGKPLPDGGTHWLAGAAVEPQSGSFSGLERRFNRKLENGAEFFQTQMVTDFEQLERFMDKLGRPGGKPILAGIFLLKSAKNAQFINRNLPGVKIPEAIIQRLANADHPLEEGIRIAAEQVKQARQICQGVHLMAVKAEHLIPRILDEAGIPPLN</sequence>